<evidence type="ECO:0000259" key="2">
    <source>
        <dbReference type="Pfam" id="PF13796"/>
    </source>
</evidence>
<reference evidence="3 4" key="1">
    <citation type="submission" date="2024-09" db="EMBL/GenBank/DDBJ databases">
        <authorList>
            <person name="Lee S.D."/>
        </authorList>
    </citation>
    <scope>NUCLEOTIDE SEQUENCE [LARGE SCALE GENOMIC DNA]</scope>
    <source>
        <strain evidence="3 4">N8-3</strain>
    </source>
</reference>
<name>A0ABV6W4L9_9ACTN</name>
<keyword evidence="4" id="KW-1185">Reference proteome</keyword>
<evidence type="ECO:0000313" key="4">
    <source>
        <dbReference type="Proteomes" id="UP001592531"/>
    </source>
</evidence>
<dbReference type="RefSeq" id="WP_380543198.1">
    <property type="nucleotide sequence ID" value="NZ_JBHFAB010000031.1"/>
</dbReference>
<keyword evidence="1" id="KW-0472">Membrane</keyword>
<feature type="transmembrane region" description="Helical" evidence="1">
    <location>
        <begin position="75"/>
        <end position="96"/>
    </location>
</feature>
<sequence>MTSIAESREYREYGDAPYGGETYRRQPSRRRPGFMTAPFEGRVWRESLHMLVNLPVGIVTFTFAVPMLVLGLGTVLTFIGLPVLAAAVLGCLGFGAMERGRARATLDLDLRGRPGRRPSGDTDRHGLMAWAKAALGSGAGWRSVLYSVLMLPFGVLSFSLTLTLWITGIGYASYPLWQWVFPTYVNVPGLQLYENDGHTVYLSSVPQIAGVCAAGLLVMFLTPWVVRGLAAVQRSMVRGLLG</sequence>
<evidence type="ECO:0000313" key="3">
    <source>
        <dbReference type="EMBL" id="MFC1420948.1"/>
    </source>
</evidence>
<feature type="transmembrane region" description="Helical" evidence="1">
    <location>
        <begin position="208"/>
        <end position="226"/>
    </location>
</feature>
<accession>A0ABV6W4L9</accession>
<feature type="transmembrane region" description="Helical" evidence="1">
    <location>
        <begin position="50"/>
        <end position="69"/>
    </location>
</feature>
<feature type="transmembrane region" description="Helical" evidence="1">
    <location>
        <begin position="144"/>
        <end position="172"/>
    </location>
</feature>
<dbReference type="InterPro" id="IPR025828">
    <property type="entry name" value="Put_sensor_dom"/>
</dbReference>
<dbReference type="Proteomes" id="UP001592531">
    <property type="component" value="Unassembled WGS sequence"/>
</dbReference>
<protein>
    <submittedName>
        <fullName evidence="3">Sensor domain-containing protein</fullName>
    </submittedName>
</protein>
<comment type="caution">
    <text evidence="3">The sequence shown here is derived from an EMBL/GenBank/DDBJ whole genome shotgun (WGS) entry which is preliminary data.</text>
</comment>
<dbReference type="Pfam" id="PF13796">
    <property type="entry name" value="Sensor"/>
    <property type="match status" value="1"/>
</dbReference>
<keyword evidence="1" id="KW-1133">Transmembrane helix</keyword>
<gene>
    <name evidence="3" type="ORF">ACEZDE_30520</name>
</gene>
<feature type="domain" description="Putative sensor" evidence="2">
    <location>
        <begin position="49"/>
        <end position="241"/>
    </location>
</feature>
<evidence type="ECO:0000256" key="1">
    <source>
        <dbReference type="SAM" id="Phobius"/>
    </source>
</evidence>
<keyword evidence="1" id="KW-0812">Transmembrane</keyword>
<proteinExistence type="predicted"/>
<organism evidence="3 4">
    <name type="scientific">Streptacidiphilus cavernicola</name>
    <dbReference type="NCBI Taxonomy" id="3342716"/>
    <lineage>
        <taxon>Bacteria</taxon>
        <taxon>Bacillati</taxon>
        <taxon>Actinomycetota</taxon>
        <taxon>Actinomycetes</taxon>
        <taxon>Kitasatosporales</taxon>
        <taxon>Streptomycetaceae</taxon>
        <taxon>Streptacidiphilus</taxon>
    </lineage>
</organism>
<dbReference type="EMBL" id="JBHFAB010000031">
    <property type="protein sequence ID" value="MFC1420948.1"/>
    <property type="molecule type" value="Genomic_DNA"/>
</dbReference>